<sequence length="142" mass="15706">MKRLLIAALAVASLGSHAGLTDPHVSNTLRLYGECAWYRARSGGTYAERQKDGPALDRAALALAREFWGYFYDVGSADIKRGMSRDFFIGMYFGRDTAEGEADAERRFVGRVGGVAKIDEQATQAARYLYTERNCNLLARSP</sequence>
<dbReference type="RefSeq" id="WP_340362592.1">
    <property type="nucleotide sequence ID" value="NZ_JBBKZV010000002.1"/>
</dbReference>
<reference evidence="2 3" key="1">
    <citation type="submission" date="2024-03" db="EMBL/GenBank/DDBJ databases">
        <title>Novel species of the genus Variovorax.</title>
        <authorList>
            <person name="Liu Q."/>
            <person name="Xin Y.-H."/>
        </authorList>
    </citation>
    <scope>NUCLEOTIDE SEQUENCE [LARGE SCALE GENOMIC DNA]</scope>
    <source>
        <strain evidence="2 3">KACC 18501</strain>
    </source>
</reference>
<gene>
    <name evidence="2" type="ORF">WKW80_05795</name>
</gene>
<organism evidence="2 3">
    <name type="scientific">Variovorax humicola</name>
    <dbReference type="NCBI Taxonomy" id="1769758"/>
    <lineage>
        <taxon>Bacteria</taxon>
        <taxon>Pseudomonadati</taxon>
        <taxon>Pseudomonadota</taxon>
        <taxon>Betaproteobacteria</taxon>
        <taxon>Burkholderiales</taxon>
        <taxon>Comamonadaceae</taxon>
        <taxon>Variovorax</taxon>
    </lineage>
</organism>
<comment type="caution">
    <text evidence="2">The sequence shown here is derived from an EMBL/GenBank/DDBJ whole genome shotgun (WGS) entry which is preliminary data.</text>
</comment>
<keyword evidence="1" id="KW-0732">Signal</keyword>
<feature type="chain" id="PRO_5045373626" evidence="1">
    <location>
        <begin position="19"/>
        <end position="142"/>
    </location>
</feature>
<dbReference type="Proteomes" id="UP001363010">
    <property type="component" value="Unassembled WGS sequence"/>
</dbReference>
<evidence type="ECO:0000313" key="2">
    <source>
        <dbReference type="EMBL" id="MEJ8821549.1"/>
    </source>
</evidence>
<proteinExistence type="predicted"/>
<accession>A0ABU8VUS0</accession>
<name>A0ABU8VUS0_9BURK</name>
<evidence type="ECO:0000313" key="3">
    <source>
        <dbReference type="Proteomes" id="UP001363010"/>
    </source>
</evidence>
<protein>
    <submittedName>
        <fullName evidence="2">Uncharacterized protein</fullName>
    </submittedName>
</protein>
<feature type="signal peptide" evidence="1">
    <location>
        <begin position="1"/>
        <end position="18"/>
    </location>
</feature>
<dbReference type="EMBL" id="JBBKZV010000002">
    <property type="protein sequence ID" value="MEJ8821549.1"/>
    <property type="molecule type" value="Genomic_DNA"/>
</dbReference>
<evidence type="ECO:0000256" key="1">
    <source>
        <dbReference type="SAM" id="SignalP"/>
    </source>
</evidence>
<keyword evidence="3" id="KW-1185">Reference proteome</keyword>